<dbReference type="RefSeq" id="WP_133430846.1">
    <property type="nucleotide sequence ID" value="NZ_SCWA01000001.1"/>
</dbReference>
<feature type="transmembrane region" description="Helical" evidence="6">
    <location>
        <begin position="38"/>
        <end position="55"/>
    </location>
</feature>
<proteinExistence type="inferred from homology"/>
<feature type="domain" description="EamA" evidence="7">
    <location>
        <begin position="6"/>
        <end position="137"/>
    </location>
</feature>
<keyword evidence="5 6" id="KW-0472">Membrane</keyword>
<keyword evidence="4 6" id="KW-1133">Transmembrane helix</keyword>
<dbReference type="PANTHER" id="PTHR22911:SF6">
    <property type="entry name" value="SOLUTE CARRIER FAMILY 35 MEMBER G1"/>
    <property type="match status" value="1"/>
</dbReference>
<sequence length="282" mass="31823">MNNIQKGILALLIASLGFSLMGAFVKLSGDIPVLQKTLFRNIVGMIIPLYFVIKYQERLFGQMKNQPLLIARSTFGLVGVVLNYITIDHMVLSDSDMLNKLSPFFTILLCALFLKEKIKPYQITAIIIAFLGSLFIIKPSFSSDMFYALIGVAGALFAGFAYTTLRVLGPREKFYTTVFYFSFFSTIVLLPFVLTDFHPMTMTQTFYLILSGIFATIGQFGITIAYQYAPAKDISIFFYATVLFSAIISFVLFNQIPDMLSFLGYFIVFGASYYMFRKAKLE</sequence>
<dbReference type="InterPro" id="IPR000620">
    <property type="entry name" value="EamA_dom"/>
</dbReference>
<feature type="domain" description="EamA" evidence="7">
    <location>
        <begin position="147"/>
        <end position="275"/>
    </location>
</feature>
<organism evidence="8 9">
    <name type="scientific">Macrococcus brunensis</name>
    <dbReference type="NCBI Taxonomy" id="198483"/>
    <lineage>
        <taxon>Bacteria</taxon>
        <taxon>Bacillati</taxon>
        <taxon>Bacillota</taxon>
        <taxon>Bacilli</taxon>
        <taxon>Bacillales</taxon>
        <taxon>Staphylococcaceae</taxon>
        <taxon>Macrococcus</taxon>
    </lineage>
</organism>
<evidence type="ECO:0000256" key="2">
    <source>
        <dbReference type="ARBA" id="ARBA00007362"/>
    </source>
</evidence>
<comment type="similarity">
    <text evidence="2">Belongs to the EamA transporter family.</text>
</comment>
<dbReference type="Pfam" id="PF00892">
    <property type="entry name" value="EamA"/>
    <property type="match status" value="2"/>
</dbReference>
<dbReference type="PANTHER" id="PTHR22911">
    <property type="entry name" value="ACYL-MALONYL CONDENSING ENZYME-RELATED"/>
    <property type="match status" value="1"/>
</dbReference>
<feature type="transmembrane region" description="Helical" evidence="6">
    <location>
        <begin position="206"/>
        <end position="229"/>
    </location>
</feature>
<evidence type="ECO:0000256" key="6">
    <source>
        <dbReference type="SAM" id="Phobius"/>
    </source>
</evidence>
<protein>
    <submittedName>
        <fullName evidence="8">DMT family transporter</fullName>
    </submittedName>
</protein>
<evidence type="ECO:0000256" key="5">
    <source>
        <dbReference type="ARBA" id="ARBA00023136"/>
    </source>
</evidence>
<dbReference type="GO" id="GO:0016020">
    <property type="term" value="C:membrane"/>
    <property type="evidence" value="ECO:0007669"/>
    <property type="project" value="UniProtKB-SubCell"/>
</dbReference>
<dbReference type="EMBL" id="SCWA01000001">
    <property type="protein sequence ID" value="TDL98952.1"/>
    <property type="molecule type" value="Genomic_DNA"/>
</dbReference>
<dbReference type="OrthoDB" id="5148831at2"/>
<dbReference type="InterPro" id="IPR037185">
    <property type="entry name" value="EmrE-like"/>
</dbReference>
<evidence type="ECO:0000256" key="1">
    <source>
        <dbReference type="ARBA" id="ARBA00004127"/>
    </source>
</evidence>
<keyword evidence="3 6" id="KW-0812">Transmembrane</keyword>
<feature type="transmembrane region" description="Helical" evidence="6">
    <location>
        <begin position="174"/>
        <end position="194"/>
    </location>
</feature>
<feature type="transmembrane region" description="Helical" evidence="6">
    <location>
        <begin position="67"/>
        <end position="85"/>
    </location>
</feature>
<gene>
    <name evidence="8" type="ORF">ERX27_00485</name>
</gene>
<feature type="transmembrane region" description="Helical" evidence="6">
    <location>
        <begin position="121"/>
        <end position="139"/>
    </location>
</feature>
<accession>A0A4R6BGI7</accession>
<feature type="transmembrane region" description="Helical" evidence="6">
    <location>
        <begin position="259"/>
        <end position="276"/>
    </location>
</feature>
<dbReference type="AlphaFoldDB" id="A0A4R6BGI7"/>
<keyword evidence="9" id="KW-1185">Reference proteome</keyword>
<evidence type="ECO:0000313" key="9">
    <source>
        <dbReference type="Proteomes" id="UP000295310"/>
    </source>
</evidence>
<reference evidence="8 9" key="1">
    <citation type="submission" date="2019-01" db="EMBL/GenBank/DDBJ databases">
        <title>Draft genome sequences of the type strains of six Macrococcus species.</title>
        <authorList>
            <person name="Mazhar S."/>
            <person name="Altermann E."/>
            <person name="Hill C."/>
            <person name="Mcauliffe O."/>
        </authorList>
    </citation>
    <scope>NUCLEOTIDE SEQUENCE [LARGE SCALE GENOMIC DNA]</scope>
    <source>
        <strain evidence="8 9">CCM4811</strain>
    </source>
</reference>
<feature type="transmembrane region" description="Helical" evidence="6">
    <location>
        <begin position="145"/>
        <end position="162"/>
    </location>
</feature>
<comment type="subcellular location">
    <subcellularLocation>
        <location evidence="1">Endomembrane system</location>
        <topology evidence="1">Multi-pass membrane protein</topology>
    </subcellularLocation>
</comment>
<dbReference type="SUPFAM" id="SSF103481">
    <property type="entry name" value="Multidrug resistance efflux transporter EmrE"/>
    <property type="match status" value="2"/>
</dbReference>
<evidence type="ECO:0000259" key="7">
    <source>
        <dbReference type="Pfam" id="PF00892"/>
    </source>
</evidence>
<feature type="transmembrane region" description="Helical" evidence="6">
    <location>
        <begin position="97"/>
        <end position="114"/>
    </location>
</feature>
<evidence type="ECO:0000256" key="3">
    <source>
        <dbReference type="ARBA" id="ARBA00022692"/>
    </source>
</evidence>
<evidence type="ECO:0000313" key="8">
    <source>
        <dbReference type="EMBL" id="TDL98952.1"/>
    </source>
</evidence>
<name>A0A4R6BGI7_9STAP</name>
<evidence type="ECO:0000256" key="4">
    <source>
        <dbReference type="ARBA" id="ARBA00022989"/>
    </source>
</evidence>
<dbReference type="Proteomes" id="UP000295310">
    <property type="component" value="Unassembled WGS sequence"/>
</dbReference>
<comment type="caution">
    <text evidence="8">The sequence shown here is derived from an EMBL/GenBank/DDBJ whole genome shotgun (WGS) entry which is preliminary data.</text>
</comment>
<feature type="transmembrane region" description="Helical" evidence="6">
    <location>
        <begin position="236"/>
        <end position="253"/>
    </location>
</feature>